<dbReference type="SUPFAM" id="SSF50800">
    <property type="entry name" value="PK beta-barrel domain-like"/>
    <property type="match status" value="1"/>
</dbReference>
<gene>
    <name evidence="4" type="primary">mog</name>
    <name evidence="4" type="ordered locus">SELR_04880</name>
</gene>
<proteinExistence type="predicted"/>
<dbReference type="InterPro" id="IPR051920">
    <property type="entry name" value="MPT_Adenylyltrnsfr/MoaC-Rel"/>
</dbReference>
<dbReference type="Gene3D" id="3.40.980.10">
    <property type="entry name" value="MoaB/Mog-like domain"/>
    <property type="match status" value="1"/>
</dbReference>
<dbReference type="PATRIC" id="fig|927704.6.peg.500"/>
<dbReference type="PANTHER" id="PTHR43764:SF1">
    <property type="entry name" value="MOLYBDOPTERIN MOLYBDOTRANSFERASE"/>
    <property type="match status" value="1"/>
</dbReference>
<dbReference type="PANTHER" id="PTHR43764">
    <property type="entry name" value="MOLYBDENUM COFACTOR BIOSYNTHESIS"/>
    <property type="match status" value="1"/>
</dbReference>
<dbReference type="GO" id="GO:0030151">
    <property type="term" value="F:molybdenum ion binding"/>
    <property type="evidence" value="ECO:0007669"/>
    <property type="project" value="InterPro"/>
</dbReference>
<evidence type="ECO:0000313" key="5">
    <source>
        <dbReference type="Proteomes" id="UP000007887"/>
    </source>
</evidence>
<dbReference type="EMBL" id="AP012292">
    <property type="protein sequence ID" value="BAL82196.1"/>
    <property type="molecule type" value="Genomic_DNA"/>
</dbReference>
<dbReference type="PROSITE" id="PS51340">
    <property type="entry name" value="MOSC"/>
    <property type="match status" value="1"/>
</dbReference>
<accession>I0GN59</accession>
<feature type="domain" description="MOSC" evidence="3">
    <location>
        <begin position="18"/>
        <end position="142"/>
    </location>
</feature>
<dbReference type="Proteomes" id="UP000007887">
    <property type="component" value="Chromosome"/>
</dbReference>
<dbReference type="Pfam" id="PF03473">
    <property type="entry name" value="MOSC"/>
    <property type="match status" value="1"/>
</dbReference>
<comment type="pathway">
    <text evidence="1">Cofactor biosynthesis; molybdopterin biosynthesis.</text>
</comment>
<dbReference type="GO" id="GO:0030170">
    <property type="term" value="F:pyridoxal phosphate binding"/>
    <property type="evidence" value="ECO:0007669"/>
    <property type="project" value="InterPro"/>
</dbReference>
<dbReference type="InterPro" id="IPR036425">
    <property type="entry name" value="MoaB/Mog-like_dom_sf"/>
</dbReference>
<dbReference type="GO" id="GO:0006777">
    <property type="term" value="P:Mo-molybdopterin cofactor biosynthetic process"/>
    <property type="evidence" value="ECO:0007669"/>
    <property type="project" value="UniProtKB-KW"/>
</dbReference>
<sequence>MGKIHALCTSEKKGTLKTQVDKVIFATEWGIQGDAHAGKWHRQVSFLGLQEIENFRKLGAQVEFGAFGENIVAEGFRFKELPVGTRLKAGEAYFEITQIGKECHKGCAIREQVGDCIMPREGIFGRVLHGGEVKVGDELEILQPGEKLPLEAAIITASDKGSRGERVDESGVKVAEMLTAAGYTVVEKTILPDEQTQIEEKMRELAARGIALIATTGGTGFSPRDITPEATLAVCERLAPGIPEAMRSLSLKITDRAMLSRAQAGICRRSLIVNLPGSRKAVEECLGFILPPLQHGIDILRGEVGECGRHK</sequence>
<evidence type="ECO:0000259" key="3">
    <source>
        <dbReference type="PROSITE" id="PS51340"/>
    </source>
</evidence>
<protein>
    <submittedName>
        <fullName evidence="4">Putative molybdopterin biosynthesis protein</fullName>
    </submittedName>
</protein>
<dbReference type="Pfam" id="PF00994">
    <property type="entry name" value="MoCF_biosynth"/>
    <property type="match status" value="1"/>
</dbReference>
<dbReference type="RefSeq" id="WP_014423640.1">
    <property type="nucleotide sequence ID" value="NC_017068.1"/>
</dbReference>
<dbReference type="InterPro" id="IPR001453">
    <property type="entry name" value="MoaB/Mog_dom"/>
</dbReference>
<dbReference type="InterPro" id="IPR011037">
    <property type="entry name" value="Pyrv_Knase-like_insert_dom_sf"/>
</dbReference>
<evidence type="ECO:0000313" key="4">
    <source>
        <dbReference type="EMBL" id="BAL82196.1"/>
    </source>
</evidence>
<organism evidence="4 5">
    <name type="scientific">Selenomonas ruminantium subsp. lactilytica (strain NBRC 103574 / TAM6421)</name>
    <dbReference type="NCBI Taxonomy" id="927704"/>
    <lineage>
        <taxon>Bacteria</taxon>
        <taxon>Bacillati</taxon>
        <taxon>Bacillota</taxon>
        <taxon>Negativicutes</taxon>
        <taxon>Selenomonadales</taxon>
        <taxon>Selenomonadaceae</taxon>
        <taxon>Selenomonas</taxon>
    </lineage>
</organism>
<reference evidence="4 5" key="1">
    <citation type="submission" date="2011-10" db="EMBL/GenBank/DDBJ databases">
        <title>Whole genome sequence of Selenomonas ruminantium subsp. lactilytica TAM6421.</title>
        <authorList>
            <person name="Oguchi A."/>
            <person name="Ankai A."/>
            <person name="Kaneko J."/>
            <person name="Yamada-Narita S."/>
            <person name="Fukui S."/>
            <person name="Takahashi M."/>
            <person name="Onodera T."/>
            <person name="Kojima S."/>
            <person name="Fushimi T."/>
            <person name="Abe N."/>
            <person name="Kamio Y."/>
            <person name="Yamazaki S."/>
            <person name="Fujita N."/>
        </authorList>
    </citation>
    <scope>NUCLEOTIDE SEQUENCE [LARGE SCALE GENOMIC DNA]</scope>
    <source>
        <strain evidence="5">NBRC 103574 / TAM6421</strain>
    </source>
</reference>
<dbReference type="SUPFAM" id="SSF53218">
    <property type="entry name" value="Molybdenum cofactor biosynthesis proteins"/>
    <property type="match status" value="1"/>
</dbReference>
<dbReference type="KEGG" id="sri:SELR_04880"/>
<evidence type="ECO:0000256" key="2">
    <source>
        <dbReference type="ARBA" id="ARBA00023150"/>
    </source>
</evidence>
<evidence type="ECO:0000256" key="1">
    <source>
        <dbReference type="ARBA" id="ARBA00005046"/>
    </source>
</evidence>
<dbReference type="OrthoDB" id="9784492at2"/>
<dbReference type="NCBIfam" id="TIGR00177">
    <property type="entry name" value="molyb_syn"/>
    <property type="match status" value="1"/>
</dbReference>
<dbReference type="GO" id="GO:0003824">
    <property type="term" value="F:catalytic activity"/>
    <property type="evidence" value="ECO:0007669"/>
    <property type="project" value="InterPro"/>
</dbReference>
<keyword evidence="2" id="KW-0501">Molybdenum cofactor biosynthesis</keyword>
<dbReference type="eggNOG" id="COG0521">
    <property type="taxonomic scope" value="Bacteria"/>
</dbReference>
<dbReference type="AlphaFoldDB" id="I0GN59"/>
<dbReference type="InterPro" id="IPR005302">
    <property type="entry name" value="MoCF_Sase_C"/>
</dbReference>
<dbReference type="Gene3D" id="2.40.33.20">
    <property type="entry name" value="PK beta-barrel domain-like"/>
    <property type="match status" value="1"/>
</dbReference>
<dbReference type="HOGENOM" id="CLU_077358_3_0_9"/>
<dbReference type="SMART" id="SM00852">
    <property type="entry name" value="MoCF_biosynth"/>
    <property type="match status" value="1"/>
</dbReference>
<dbReference type="CDD" id="cd00886">
    <property type="entry name" value="MogA_MoaB"/>
    <property type="match status" value="1"/>
</dbReference>
<name>I0GN59_SELRL</name>
<dbReference type="eggNOG" id="COG2258">
    <property type="taxonomic scope" value="Bacteria"/>
</dbReference>